<keyword evidence="7" id="KW-1185">Reference proteome</keyword>
<keyword evidence="2 4" id="KW-1133">Transmembrane helix</keyword>
<dbReference type="InterPro" id="IPR020846">
    <property type="entry name" value="MFS_dom"/>
</dbReference>
<feature type="transmembrane region" description="Helical" evidence="4">
    <location>
        <begin position="291"/>
        <end position="310"/>
    </location>
</feature>
<dbReference type="SUPFAM" id="SSF103473">
    <property type="entry name" value="MFS general substrate transporter"/>
    <property type="match status" value="1"/>
</dbReference>
<evidence type="ECO:0000256" key="4">
    <source>
        <dbReference type="SAM" id="Phobius"/>
    </source>
</evidence>
<feature type="domain" description="Major facilitator superfamily (MFS) profile" evidence="5">
    <location>
        <begin position="19"/>
        <end position="406"/>
    </location>
</feature>
<feature type="transmembrane region" description="Helical" evidence="4">
    <location>
        <begin position="58"/>
        <end position="78"/>
    </location>
</feature>
<proteinExistence type="predicted"/>
<protein>
    <submittedName>
        <fullName evidence="6">Predicted arabinose efflux permease, MFS family</fullName>
    </submittedName>
</protein>
<dbReference type="InterPro" id="IPR050327">
    <property type="entry name" value="Proton-linked_MCT"/>
</dbReference>
<dbReference type="PROSITE" id="PS50850">
    <property type="entry name" value="MFS"/>
    <property type="match status" value="1"/>
</dbReference>
<evidence type="ECO:0000256" key="1">
    <source>
        <dbReference type="ARBA" id="ARBA00022692"/>
    </source>
</evidence>
<feature type="transmembrane region" description="Helical" evidence="4">
    <location>
        <begin position="260"/>
        <end position="284"/>
    </location>
</feature>
<dbReference type="PANTHER" id="PTHR11360:SF308">
    <property type="entry name" value="BLL3089 PROTEIN"/>
    <property type="match status" value="1"/>
</dbReference>
<dbReference type="InterPro" id="IPR011701">
    <property type="entry name" value="MFS"/>
</dbReference>
<dbReference type="OrthoDB" id="1404228at2"/>
<feature type="transmembrane region" description="Helical" evidence="4">
    <location>
        <begin position="354"/>
        <end position="378"/>
    </location>
</feature>
<organism evidence="6 7">
    <name type="scientific">Wenxinia saemankumensis</name>
    <dbReference type="NCBI Taxonomy" id="1447782"/>
    <lineage>
        <taxon>Bacteria</taxon>
        <taxon>Pseudomonadati</taxon>
        <taxon>Pseudomonadota</taxon>
        <taxon>Alphaproteobacteria</taxon>
        <taxon>Rhodobacterales</taxon>
        <taxon>Roseobacteraceae</taxon>
        <taxon>Wenxinia</taxon>
    </lineage>
</organism>
<dbReference type="RefSeq" id="WP_073331361.1">
    <property type="nucleotide sequence ID" value="NZ_FQYO01000004.1"/>
</dbReference>
<feature type="transmembrane region" description="Helical" evidence="4">
    <location>
        <begin position="172"/>
        <end position="194"/>
    </location>
</feature>
<dbReference type="AlphaFoldDB" id="A0A1M6G2K0"/>
<dbReference type="InterPro" id="IPR036259">
    <property type="entry name" value="MFS_trans_sf"/>
</dbReference>
<name>A0A1M6G2K0_9RHOB</name>
<evidence type="ECO:0000313" key="7">
    <source>
        <dbReference type="Proteomes" id="UP000184292"/>
    </source>
</evidence>
<keyword evidence="1 4" id="KW-0812">Transmembrane</keyword>
<feature type="transmembrane region" description="Helical" evidence="4">
    <location>
        <begin position="144"/>
        <end position="166"/>
    </location>
</feature>
<feature type="transmembrane region" description="Helical" evidence="4">
    <location>
        <begin position="316"/>
        <end position="342"/>
    </location>
</feature>
<dbReference type="PANTHER" id="PTHR11360">
    <property type="entry name" value="MONOCARBOXYLATE TRANSPORTER"/>
    <property type="match status" value="1"/>
</dbReference>
<feature type="transmembrane region" description="Helical" evidence="4">
    <location>
        <begin position="227"/>
        <end position="248"/>
    </location>
</feature>
<reference evidence="6 7" key="1">
    <citation type="submission" date="2016-11" db="EMBL/GenBank/DDBJ databases">
        <authorList>
            <person name="Jaros S."/>
            <person name="Januszkiewicz K."/>
            <person name="Wedrychowicz H."/>
        </authorList>
    </citation>
    <scope>NUCLEOTIDE SEQUENCE [LARGE SCALE GENOMIC DNA]</scope>
    <source>
        <strain evidence="6 7">DSM 100565</strain>
    </source>
</reference>
<feature type="transmembrane region" description="Helical" evidence="4">
    <location>
        <begin position="85"/>
        <end position="103"/>
    </location>
</feature>
<dbReference type="EMBL" id="FQYO01000004">
    <property type="protein sequence ID" value="SHJ04195.1"/>
    <property type="molecule type" value="Genomic_DNA"/>
</dbReference>
<sequence>MTPAPRVSTGRFLIDNAPWLGAGAMMSFLSAFGQTFLLSVFAAEIMAEFGLTDGGWGLTYTVGTGLSAAIMVWAGGLADRFRVRVLGSAVLVCLALSCLFMAGNRMVALLPLAILALRLFGQGMASHVALVAMARWFVATRGRALAVATFGFAAAEATLPLTLVAAKRVLDWRTLFVLMALVALLAIPLLWALLRTERTPQADAEVNVQAGMDGRHWTRAEALRHPLFWALAPSLMAFPAFATAFWFHQVHFAELKGWSHLSFVALFPLGTAAFLGSTIVYGWLIDRFGTGPLLPIYLLPVAAAFTVHAWGPTLPWGLAGVVLMGLAGGGQATLPSACWAEFFGTRHIGSIKAAVAALMVLGSALGPGISGLLIDAGVDLPMQYQAYAVIFLACAALVLPVSRRARATLPAPA</sequence>
<gene>
    <name evidence="6" type="ORF">SAMN05444417_2644</name>
</gene>
<feature type="transmembrane region" description="Helical" evidence="4">
    <location>
        <begin position="109"/>
        <end position="132"/>
    </location>
</feature>
<dbReference type="Gene3D" id="1.20.1250.20">
    <property type="entry name" value="MFS general substrate transporter like domains"/>
    <property type="match status" value="1"/>
</dbReference>
<dbReference type="GO" id="GO:0022857">
    <property type="term" value="F:transmembrane transporter activity"/>
    <property type="evidence" value="ECO:0007669"/>
    <property type="project" value="InterPro"/>
</dbReference>
<evidence type="ECO:0000313" key="6">
    <source>
        <dbReference type="EMBL" id="SHJ04195.1"/>
    </source>
</evidence>
<accession>A0A1M6G2K0</accession>
<evidence type="ECO:0000259" key="5">
    <source>
        <dbReference type="PROSITE" id="PS50850"/>
    </source>
</evidence>
<evidence type="ECO:0000256" key="3">
    <source>
        <dbReference type="ARBA" id="ARBA00023136"/>
    </source>
</evidence>
<feature type="transmembrane region" description="Helical" evidence="4">
    <location>
        <begin position="384"/>
        <end position="401"/>
    </location>
</feature>
<evidence type="ECO:0000256" key="2">
    <source>
        <dbReference type="ARBA" id="ARBA00022989"/>
    </source>
</evidence>
<keyword evidence="3 4" id="KW-0472">Membrane</keyword>
<dbReference type="Pfam" id="PF07690">
    <property type="entry name" value="MFS_1"/>
    <property type="match status" value="1"/>
</dbReference>
<dbReference type="STRING" id="1447782.SAMN05444417_2644"/>
<dbReference type="Proteomes" id="UP000184292">
    <property type="component" value="Unassembled WGS sequence"/>
</dbReference>